<dbReference type="PANTHER" id="PTHR35339">
    <property type="entry name" value="LINALOOL DEHYDRATASE_ISOMERASE DOMAIN-CONTAINING PROTEIN"/>
    <property type="match status" value="1"/>
</dbReference>
<gene>
    <name evidence="3" type="ORF">EMLFYP7_04346</name>
</gene>
<protein>
    <recommendedName>
        <fullName evidence="4">DUF2264 domain-containing protein</fullName>
    </recommendedName>
</protein>
<dbReference type="RefSeq" id="WP_421957907.1">
    <property type="nucleotide sequence ID" value="NZ_CACRTZ010000037.1"/>
</dbReference>
<organism evidence="3">
    <name type="scientific">Phytobacter massiliensis</name>
    <dbReference type="NCBI Taxonomy" id="1485952"/>
    <lineage>
        <taxon>Bacteria</taxon>
        <taxon>Pseudomonadati</taxon>
        <taxon>Pseudomonadota</taxon>
        <taxon>Gammaproteobacteria</taxon>
        <taxon>Enterobacterales</taxon>
        <taxon>Enterobacteriaceae</taxon>
        <taxon>Phytobacter</taxon>
    </lineage>
</organism>
<evidence type="ECO:0000259" key="2">
    <source>
        <dbReference type="Pfam" id="PF20938"/>
    </source>
</evidence>
<dbReference type="InterPro" id="IPR049237">
    <property type="entry name" value="DUF2264_C"/>
</dbReference>
<evidence type="ECO:0000259" key="1">
    <source>
        <dbReference type="Pfam" id="PF10022"/>
    </source>
</evidence>
<dbReference type="InterPro" id="IPR016624">
    <property type="entry name" value="UCP014753"/>
</dbReference>
<dbReference type="Pfam" id="PF20938">
    <property type="entry name" value="DUF2264_C"/>
    <property type="match status" value="1"/>
</dbReference>
<feature type="domain" description="DUF2264" evidence="1">
    <location>
        <begin position="14"/>
        <end position="353"/>
    </location>
</feature>
<dbReference type="InterPro" id="IPR049349">
    <property type="entry name" value="DUF2264_N"/>
</dbReference>
<name>A0A6N3HUK9_9ENTR</name>
<dbReference type="PANTHER" id="PTHR35339:SF4">
    <property type="entry name" value="LINALOOL DEHYDRATASE_ISOMERASE DOMAIN-CONTAINING PROTEIN"/>
    <property type="match status" value="1"/>
</dbReference>
<evidence type="ECO:0000313" key="3">
    <source>
        <dbReference type="EMBL" id="VYU79750.1"/>
    </source>
</evidence>
<proteinExistence type="predicted"/>
<reference evidence="3" key="1">
    <citation type="submission" date="2019-11" db="EMBL/GenBank/DDBJ databases">
        <authorList>
            <person name="Feng L."/>
        </authorList>
    </citation>
    <scope>NUCLEOTIDE SEQUENCE</scope>
    <source>
        <strain evidence="3">EMassiliensisLFYP7</strain>
    </source>
</reference>
<sequence length="609" mass="68097">MRQPDTQLTLPKSRDTLRSCFNSLFNAVWSQRNDQYAGILTGNRVPLYGKKIAAFETFSRLMWGFFPLLAGEDHPDSEAVLRMLADGTDPSHPHYWGEPQDFDQRSVEMAVFGLGLALAGDTLRQRLGQPAFGRLVIWLQSLRTAKIPQNNWSFFPLMVEAGLYRSGEAWSQATVEKHFALLDSFYLGDGWYSDGPGRPCDYYNGMALHFYGLIWARLMADVYPSRCQQLRERASLFAKDFIHFFDDEGAAIPYGRSMTYRFAQAAFWSAAAFAGLETVPAGVSKGIILRHLRYWLKQDITDARGILTVGYGYANEIMAEEYNAPGSPYWALKPFLILALDDAHPFWQSEELPLPERPAHHAIKHARQLAVDDRQSGHHYLLNAGQIPGKSYANSESKYAKFAYSSLLGFNLERSRYGLALNACDSTLLLSEHDDYWRGPRDVSIVRIDDNGIALCWQPWPDVRIKTHLIPLRTGHLRIHVIDTGRALNCAEGGFPVPVHEHPATAFDVESGTITSAETGYFTRINDFSPTVKRACAPVISPPASNIVFPCSSAVPVLTHELTPGRHILCCRIDGGRIAPAAPPVPINISLTPHLLELDLDDQLLVIPL</sequence>
<dbReference type="PIRSF" id="PIRSF014753">
    <property type="entry name" value="UCP014753"/>
    <property type="match status" value="1"/>
</dbReference>
<dbReference type="AlphaFoldDB" id="A0A6N3HUK9"/>
<dbReference type="Pfam" id="PF10022">
    <property type="entry name" value="DUF2264"/>
    <property type="match status" value="1"/>
</dbReference>
<accession>A0A6N3HUK9</accession>
<dbReference type="EMBL" id="CACRTZ010000037">
    <property type="protein sequence ID" value="VYU79750.1"/>
    <property type="molecule type" value="Genomic_DNA"/>
</dbReference>
<feature type="domain" description="DUF2264" evidence="2">
    <location>
        <begin position="359"/>
        <end position="567"/>
    </location>
</feature>
<evidence type="ECO:0008006" key="4">
    <source>
        <dbReference type="Google" id="ProtNLM"/>
    </source>
</evidence>